<dbReference type="GO" id="GO:0008201">
    <property type="term" value="F:heparin binding"/>
    <property type="evidence" value="ECO:0007669"/>
    <property type="project" value="UniProtKB-KW"/>
</dbReference>
<dbReference type="Proteomes" id="UP001311232">
    <property type="component" value="Unassembled WGS sequence"/>
</dbReference>
<evidence type="ECO:0000256" key="15">
    <source>
        <dbReference type="ARBA" id="ARBA00042018"/>
    </source>
</evidence>
<feature type="region of interest" description="Disordered" evidence="17">
    <location>
        <begin position="509"/>
        <end position="534"/>
    </location>
</feature>
<keyword evidence="20" id="KW-1185">Reference proteome</keyword>
<dbReference type="GO" id="GO:0033165">
    <property type="term" value="C:interphotoreceptor matrix"/>
    <property type="evidence" value="ECO:0007669"/>
    <property type="project" value="UniProtKB-SubCell"/>
</dbReference>
<keyword evidence="6" id="KW-0358">Heparin-binding</keyword>
<dbReference type="GO" id="GO:0001750">
    <property type="term" value="C:photoreceptor outer segment"/>
    <property type="evidence" value="ECO:0007669"/>
    <property type="project" value="UniProtKB-SubCell"/>
</dbReference>
<dbReference type="GO" id="GO:0007601">
    <property type="term" value="P:visual perception"/>
    <property type="evidence" value="ECO:0007669"/>
    <property type="project" value="InterPro"/>
</dbReference>
<keyword evidence="9" id="KW-0730">Sialic acid</keyword>
<dbReference type="PANTHER" id="PTHR12199">
    <property type="entry name" value="INTERPHOTORECEPTOR MATRIX PROTEOGLYCAN"/>
    <property type="match status" value="1"/>
</dbReference>
<feature type="compositionally biased region" description="Basic and acidic residues" evidence="17">
    <location>
        <begin position="509"/>
        <end position="518"/>
    </location>
</feature>
<comment type="function">
    <text evidence="16">Chondroitin sulfate-, heparin- and hyaluronan-binding protein. May serve to form a basic macromolecular scaffold comprising the insoluble interphotoreceptor matrix.</text>
</comment>
<dbReference type="InterPro" id="IPR000082">
    <property type="entry name" value="SEA_dom"/>
</dbReference>
<keyword evidence="11" id="KW-0325">Glycoprotein</keyword>
<accession>A0AAV9QQY2</accession>
<keyword evidence="4" id="KW-0964">Secreted</keyword>
<name>A0AAV9QQY2_9TELE</name>
<evidence type="ECO:0000256" key="11">
    <source>
        <dbReference type="ARBA" id="ARBA00023180"/>
    </source>
</evidence>
<feature type="region of interest" description="Disordered" evidence="17">
    <location>
        <begin position="979"/>
        <end position="1092"/>
    </location>
</feature>
<evidence type="ECO:0000256" key="10">
    <source>
        <dbReference type="ARBA" id="ARBA00023170"/>
    </source>
</evidence>
<keyword evidence="8" id="KW-0677">Repeat</keyword>
<keyword evidence="12" id="KW-0966">Cell projection</keyword>
<evidence type="ECO:0000256" key="16">
    <source>
        <dbReference type="ARBA" id="ARBA00045407"/>
    </source>
</evidence>
<comment type="subcellular location">
    <subcellularLocation>
        <location evidence="2">Cell projection</location>
        <location evidence="2">Cilium</location>
        <location evidence="2">Photoreceptor outer segment</location>
    </subcellularLocation>
    <subcellularLocation>
        <location evidence="1">Photoreceptor inner segment</location>
    </subcellularLocation>
    <subcellularLocation>
        <location evidence="3">Secreted</location>
        <location evidence="3">Extracellular space</location>
        <location evidence="3">Extracellular matrix</location>
        <location evidence="3">Interphotoreceptor matrix</location>
    </subcellularLocation>
</comment>
<dbReference type="InterPro" id="IPR036364">
    <property type="entry name" value="SEA_dom_sf"/>
</dbReference>
<protein>
    <recommendedName>
        <fullName evidence="14">Interphotoreceptor matrix proteoglycan 1</fullName>
    </recommendedName>
    <alternativeName>
        <fullName evidence="15">Sialoprotein associated with cones and rods</fullName>
    </alternativeName>
</protein>
<evidence type="ECO:0000256" key="4">
    <source>
        <dbReference type="ARBA" id="ARBA00022525"/>
    </source>
</evidence>
<keyword evidence="7" id="KW-0732">Signal</keyword>
<gene>
    <name evidence="19" type="ORF">CRENBAI_005346</name>
</gene>
<dbReference type="InterPro" id="IPR039861">
    <property type="entry name" value="IMPG"/>
</dbReference>
<evidence type="ECO:0000256" key="12">
    <source>
        <dbReference type="ARBA" id="ARBA00023273"/>
    </source>
</evidence>
<evidence type="ECO:0000256" key="1">
    <source>
        <dbReference type="ARBA" id="ARBA00004437"/>
    </source>
</evidence>
<evidence type="ECO:0000256" key="5">
    <source>
        <dbReference type="ARBA" id="ARBA00022530"/>
    </source>
</evidence>
<organism evidence="19 20">
    <name type="scientific">Crenichthys baileyi</name>
    <name type="common">White River springfish</name>
    <dbReference type="NCBI Taxonomy" id="28760"/>
    <lineage>
        <taxon>Eukaryota</taxon>
        <taxon>Metazoa</taxon>
        <taxon>Chordata</taxon>
        <taxon>Craniata</taxon>
        <taxon>Vertebrata</taxon>
        <taxon>Euteleostomi</taxon>
        <taxon>Actinopterygii</taxon>
        <taxon>Neopterygii</taxon>
        <taxon>Teleostei</taxon>
        <taxon>Neoteleostei</taxon>
        <taxon>Acanthomorphata</taxon>
        <taxon>Ovalentaria</taxon>
        <taxon>Atherinomorphae</taxon>
        <taxon>Cyprinodontiformes</taxon>
        <taxon>Goodeidae</taxon>
        <taxon>Crenichthys</taxon>
    </lineage>
</organism>
<dbReference type="EMBL" id="JAHHUM010003016">
    <property type="protein sequence ID" value="KAK5598734.1"/>
    <property type="molecule type" value="Genomic_DNA"/>
</dbReference>
<evidence type="ECO:0000256" key="3">
    <source>
        <dbReference type="ARBA" id="ARBA00004593"/>
    </source>
</evidence>
<keyword evidence="5" id="KW-0272">Extracellular matrix</keyword>
<dbReference type="SMART" id="SM00200">
    <property type="entry name" value="SEA"/>
    <property type="match status" value="1"/>
</dbReference>
<dbReference type="PROSITE" id="PS50024">
    <property type="entry name" value="SEA"/>
    <property type="match status" value="1"/>
</dbReference>
<keyword evidence="10" id="KW-0675">Receptor</keyword>
<evidence type="ECO:0000256" key="17">
    <source>
        <dbReference type="SAM" id="MobiDB-lite"/>
    </source>
</evidence>
<proteinExistence type="predicted"/>
<evidence type="ECO:0000313" key="20">
    <source>
        <dbReference type="Proteomes" id="UP001311232"/>
    </source>
</evidence>
<evidence type="ECO:0000256" key="13">
    <source>
        <dbReference type="ARBA" id="ARBA00023290"/>
    </source>
</evidence>
<feature type="compositionally biased region" description="Polar residues" evidence="17">
    <location>
        <begin position="476"/>
        <end position="496"/>
    </location>
</feature>
<feature type="compositionally biased region" description="Basic and acidic residues" evidence="17">
    <location>
        <begin position="1032"/>
        <end position="1041"/>
    </location>
</feature>
<dbReference type="GO" id="GO:0005540">
    <property type="term" value="F:hyaluronic acid binding"/>
    <property type="evidence" value="ECO:0007669"/>
    <property type="project" value="UniProtKB-KW"/>
</dbReference>
<sequence>MTRRLSADHLCSLKSKHQLPQRKAEGISVHYSVVFENNIHQMTSETTREPETSGDSGLKEMVIKALQEKASLPVDLDSLNFQPGPPGSLGPAMAHGGVAASAPGGASSASLMPTGWIAGAWRLGAPARAYVVEGTWVLGFRRRASFSLLSFLACFRWGGEVIFLPTSPPAAEEANGSREPDSHNEFKVFISEQETDQPQPVAPLTSKETENDLVTLLDSKAVSHGETFTVTDGMTVVSDHSEASEDIIDESEAIYEIEPEPSSHEREGKELLIIRHEIETINQDETGELVRVNIPTPPLHLQRETDAPFITPSPNQILEEDLTLVDVEGESPHLEVVYFSPTAQILFTATIGDKELSEITNPAVIDQPPTEPGLILQEEEENALPDEVKVDLGVSKPDQDYLLDRESQNVRGLQTEAVLLESEEAVVVQPDKVLDVLRPSLEYVSEPGEASVKVSVPEIKVEKLSESIKDIAEVSSPDTKPDTSGTEAPEVSDTNQEVTEVLQLDKEVVDVSEQEKESTQALEPESVTKRQDKVAVPEPEEVMFNVSRTEKELEIVKSVDILGLEESLPETDSDETTPEVFTTQDVEERVNILQPDKGIVEVTEQTEEQREEIVGVSPQPEKNVIELSEKEEEVKLVHSRDDNVLERPVHEILKEILSDVSEKVRLDVTTKTSPENETLPEVPEKRLPDLTEERVPLVLEDGVAKVTEETVLEERVHKVIEEKTPEVTEVRVPEVTEATEETVSDLTEEEWVPKDMEEMVPEFTEDGVPEVIGTAETVIEVTEENIPELTEERVNLDGVIDEVSEPGEPVPASDRVVTEKSVTVMKPHTEEKRAEVLNAEEFEDVKPESEKVAVLLLDERTVDITQPEPSPLPEEKTEATDQSNSPELEMVSEPDKGSEPESEEEVLLKVHESKEEVANISEILPEEGIVEVVVPEPKRDVKEPPAESIKILHTLDSMEELHYREDAIQVVEEDTVHPTVGSESHNHTQEDNLPNIPGIIQPPEEDTSTPDVIYPTTKELYIKEDEDNTDTEVEKDTDASRTPEPIESDLYLEAATSGSAPEKKIPSEEVGVTEDSAEKRQEEMFASARPVSDAFTTPTAAVDLGEVTSPGPTVDHGLFQLAVDRTEPEAREPSDVVTHNILKEAEKAEPERLTTSPAGKKFSEELDQISIPSNEPVDTGSDFTSAGEERITAGITAPPPLKYLTTPTMTTASHGQELVVFFSLRLTNMDFSEDLFNKTSSEYRSLENTLLDVLLPYLQSNLTGFRNLEILSFRRGSVVVNSKMKFAKSVPYNITEAVRCILEEFCSSAAKKLHMQIDSRSLDVEPADQADPCRFLACGDVSRCKINSWTKEARCVCEPGFLSVDNQPCQSLCVLQPEYCQDGECHIVPGRGAECR</sequence>
<evidence type="ECO:0000256" key="9">
    <source>
        <dbReference type="ARBA" id="ARBA00022981"/>
    </source>
</evidence>
<dbReference type="PANTHER" id="PTHR12199:SF3">
    <property type="entry name" value="INTERPHOTORECEPTOR MATRIX PROTEOGLYCAN 1"/>
    <property type="match status" value="1"/>
</dbReference>
<feature type="domain" description="SEA" evidence="18">
    <location>
        <begin position="1216"/>
        <end position="1329"/>
    </location>
</feature>
<evidence type="ECO:0000256" key="7">
    <source>
        <dbReference type="ARBA" id="ARBA00022729"/>
    </source>
</evidence>
<evidence type="ECO:0000256" key="6">
    <source>
        <dbReference type="ARBA" id="ARBA00022674"/>
    </source>
</evidence>
<dbReference type="Pfam" id="PF01390">
    <property type="entry name" value="SEA"/>
    <property type="match status" value="1"/>
</dbReference>
<evidence type="ECO:0000259" key="18">
    <source>
        <dbReference type="PROSITE" id="PS50024"/>
    </source>
</evidence>
<dbReference type="SUPFAM" id="SSF82671">
    <property type="entry name" value="SEA domain"/>
    <property type="match status" value="1"/>
</dbReference>
<evidence type="ECO:0000256" key="2">
    <source>
        <dbReference type="ARBA" id="ARBA00004504"/>
    </source>
</evidence>
<evidence type="ECO:0000256" key="14">
    <source>
        <dbReference type="ARBA" id="ARBA00040753"/>
    </source>
</evidence>
<evidence type="ECO:0000256" key="8">
    <source>
        <dbReference type="ARBA" id="ARBA00022737"/>
    </source>
</evidence>
<feature type="region of interest" description="Disordered" evidence="17">
    <location>
        <begin position="860"/>
        <end position="905"/>
    </location>
</feature>
<evidence type="ECO:0000313" key="19">
    <source>
        <dbReference type="EMBL" id="KAK5598734.1"/>
    </source>
</evidence>
<reference evidence="19 20" key="1">
    <citation type="submission" date="2021-06" db="EMBL/GenBank/DDBJ databases">
        <authorList>
            <person name="Palmer J.M."/>
        </authorList>
    </citation>
    <scope>NUCLEOTIDE SEQUENCE [LARGE SCALE GENOMIC DNA]</scope>
    <source>
        <strain evidence="19 20">MEX-2019</strain>
        <tissue evidence="19">Muscle</tissue>
    </source>
</reference>
<comment type="caution">
    <text evidence="19">The sequence shown here is derived from an EMBL/GenBank/DDBJ whole genome shotgun (WGS) entry which is preliminary data.</text>
</comment>
<keyword evidence="13" id="KW-0373">Hyaluronic acid</keyword>
<dbReference type="GO" id="GO:0001917">
    <property type="term" value="C:photoreceptor inner segment"/>
    <property type="evidence" value="ECO:0007669"/>
    <property type="project" value="UniProtKB-SubCell"/>
</dbReference>
<dbReference type="Gene3D" id="3.30.70.960">
    <property type="entry name" value="SEA domain"/>
    <property type="match status" value="1"/>
</dbReference>
<feature type="region of interest" description="Disordered" evidence="17">
    <location>
        <begin position="470"/>
        <end position="496"/>
    </location>
</feature>